<feature type="region of interest" description="Disordered" evidence="1">
    <location>
        <begin position="1"/>
        <end position="68"/>
    </location>
</feature>
<protein>
    <submittedName>
        <fullName evidence="2">Uncharacterized protein</fullName>
    </submittedName>
</protein>
<dbReference type="EMBL" id="CADCUW010000581">
    <property type="protein sequence ID" value="CAA9450229.1"/>
    <property type="molecule type" value="Genomic_DNA"/>
</dbReference>
<feature type="compositionally biased region" description="Basic and acidic residues" evidence="1">
    <location>
        <begin position="25"/>
        <end position="34"/>
    </location>
</feature>
<gene>
    <name evidence="2" type="ORF">AVDCRST_MAG01-01-4487</name>
</gene>
<feature type="compositionally biased region" description="Basic residues" evidence="1">
    <location>
        <begin position="56"/>
        <end position="68"/>
    </location>
</feature>
<organism evidence="2">
    <name type="scientific">uncultured Rubrobacteraceae bacterium</name>
    <dbReference type="NCBI Taxonomy" id="349277"/>
    <lineage>
        <taxon>Bacteria</taxon>
        <taxon>Bacillati</taxon>
        <taxon>Actinomycetota</taxon>
        <taxon>Rubrobacteria</taxon>
        <taxon>Rubrobacterales</taxon>
        <taxon>Rubrobacteraceae</taxon>
        <taxon>environmental samples</taxon>
    </lineage>
</organism>
<dbReference type="AlphaFoldDB" id="A0A6J4QNL0"/>
<evidence type="ECO:0000256" key="1">
    <source>
        <dbReference type="SAM" id="MobiDB-lite"/>
    </source>
</evidence>
<sequence length="68" mass="7633">ERDRGPRQQVRPLPGPEGRLQVEAARPRRPDAGRIRPRAPPEGLLRGRDAGGHGRPPGRRGPRHDRRV</sequence>
<proteinExistence type="predicted"/>
<evidence type="ECO:0000313" key="2">
    <source>
        <dbReference type="EMBL" id="CAA9450229.1"/>
    </source>
</evidence>
<reference evidence="2" key="1">
    <citation type="submission" date="2020-02" db="EMBL/GenBank/DDBJ databases">
        <authorList>
            <person name="Meier V. D."/>
        </authorList>
    </citation>
    <scope>NUCLEOTIDE SEQUENCE</scope>
    <source>
        <strain evidence="2">AVDCRST_MAG01</strain>
    </source>
</reference>
<name>A0A6J4QNL0_9ACTN</name>
<feature type="non-terminal residue" evidence="2">
    <location>
        <position position="1"/>
    </location>
</feature>
<accession>A0A6J4QNL0</accession>
<feature type="non-terminal residue" evidence="2">
    <location>
        <position position="68"/>
    </location>
</feature>